<keyword evidence="1" id="KW-0472">Membrane</keyword>
<feature type="transmembrane region" description="Helical" evidence="1">
    <location>
        <begin position="38"/>
        <end position="56"/>
    </location>
</feature>
<dbReference type="Proteomes" id="UP000007800">
    <property type="component" value="Unassembled WGS sequence"/>
</dbReference>
<gene>
    <name evidence="2" type="ORF">Pmar_PMAR024167</name>
</gene>
<sequence length="222" mass="24967">MPQNAAELWSFTRFSPSAIVLGHHMHPGICPDLRPQGLLKLAAVGLVVALFAWYCFTREFDHAVGLNQDGWVTVSYPYVLSSLQVAGGVLVLLLLWFWHINRHPQKKSFVKRSTSFAWGIPRDELDIDPDTYSPFDYDVSLVVTALIQRRALALAAYESDNFPRRCAFCSMRNQQKTVTSTELCRAAAWYFAELEVGESDSGILKFAQKTISSCVDIRGSQM</sequence>
<evidence type="ECO:0000313" key="3">
    <source>
        <dbReference type="Proteomes" id="UP000007800"/>
    </source>
</evidence>
<dbReference type="RefSeq" id="XP_002777327.1">
    <property type="nucleotide sequence ID" value="XM_002777281.1"/>
</dbReference>
<keyword evidence="1" id="KW-0812">Transmembrane</keyword>
<keyword evidence="3" id="KW-1185">Reference proteome</keyword>
<evidence type="ECO:0000256" key="1">
    <source>
        <dbReference type="SAM" id="Phobius"/>
    </source>
</evidence>
<dbReference type="AlphaFoldDB" id="C5L2D1"/>
<proteinExistence type="predicted"/>
<dbReference type="InParanoid" id="C5L2D1"/>
<dbReference type="EMBL" id="GG678581">
    <property type="protein sequence ID" value="EER09143.1"/>
    <property type="molecule type" value="Genomic_DNA"/>
</dbReference>
<accession>C5L2D1</accession>
<organism evidence="3">
    <name type="scientific">Perkinsus marinus (strain ATCC 50983 / TXsc)</name>
    <dbReference type="NCBI Taxonomy" id="423536"/>
    <lineage>
        <taxon>Eukaryota</taxon>
        <taxon>Sar</taxon>
        <taxon>Alveolata</taxon>
        <taxon>Perkinsozoa</taxon>
        <taxon>Perkinsea</taxon>
        <taxon>Perkinsida</taxon>
        <taxon>Perkinsidae</taxon>
        <taxon>Perkinsus</taxon>
    </lineage>
</organism>
<feature type="transmembrane region" description="Helical" evidence="1">
    <location>
        <begin position="76"/>
        <end position="98"/>
    </location>
</feature>
<dbReference type="GeneID" id="9065314"/>
<evidence type="ECO:0000313" key="2">
    <source>
        <dbReference type="EMBL" id="EER09143.1"/>
    </source>
</evidence>
<keyword evidence="1" id="KW-1133">Transmembrane helix</keyword>
<dbReference type="OrthoDB" id="5855668at2759"/>
<name>C5L2D1_PERM5</name>
<protein>
    <submittedName>
        <fullName evidence="2">Uncharacterized protein</fullName>
    </submittedName>
</protein>
<reference evidence="2 3" key="1">
    <citation type="submission" date="2008-07" db="EMBL/GenBank/DDBJ databases">
        <authorList>
            <person name="El-Sayed N."/>
            <person name="Caler E."/>
            <person name="Inman J."/>
            <person name="Amedeo P."/>
            <person name="Hass B."/>
            <person name="Wortman J."/>
        </authorList>
    </citation>
    <scope>NUCLEOTIDE SEQUENCE [LARGE SCALE GENOMIC DNA]</scope>
    <source>
        <strain evidence="3">ATCC 50983 / TXsc</strain>
    </source>
</reference>